<dbReference type="Pfam" id="PF10420">
    <property type="entry name" value="IL12p40_C"/>
    <property type="match status" value="1"/>
</dbReference>
<keyword evidence="1" id="KW-0732">Signal</keyword>
<dbReference type="SUPFAM" id="SSF49265">
    <property type="entry name" value="Fibronectin type III"/>
    <property type="match status" value="2"/>
</dbReference>
<dbReference type="InterPro" id="IPR036116">
    <property type="entry name" value="FN3_sf"/>
</dbReference>
<keyword evidence="2" id="KW-1015">Disulfide bond</keyword>
<comment type="caution">
    <text evidence="6">The sequence shown here is derived from an EMBL/GenBank/DDBJ whole genome shotgun (WGS) entry which is preliminary data.</text>
</comment>
<dbReference type="GO" id="GO:0004896">
    <property type="term" value="F:cytokine receptor activity"/>
    <property type="evidence" value="ECO:0007669"/>
    <property type="project" value="UniProtKB-UniRule"/>
</dbReference>
<evidence type="ECO:0000256" key="4">
    <source>
        <dbReference type="RuleBase" id="RU281113"/>
    </source>
</evidence>
<evidence type="ECO:0000256" key="1">
    <source>
        <dbReference type="ARBA" id="ARBA00022729"/>
    </source>
</evidence>
<keyword evidence="4" id="KW-0964">Secreted</keyword>
<dbReference type="OrthoDB" id="8670716at2759"/>
<feature type="domain" description="Ig-like" evidence="5">
    <location>
        <begin position="67"/>
        <end position="144"/>
    </location>
</feature>
<keyword evidence="4" id="KW-0202">Cytokine</keyword>
<dbReference type="GO" id="GO:0005615">
    <property type="term" value="C:extracellular space"/>
    <property type="evidence" value="ECO:0007669"/>
    <property type="project" value="UniProtKB-KW"/>
</dbReference>
<evidence type="ECO:0000313" key="6">
    <source>
        <dbReference type="EMBL" id="KAG7321219.1"/>
    </source>
</evidence>
<name>A0A9D3NF05_9TELE</name>
<dbReference type="InterPro" id="IPR050676">
    <property type="entry name" value="IL-12"/>
</dbReference>
<evidence type="ECO:0000256" key="3">
    <source>
        <dbReference type="ARBA" id="ARBA00023180"/>
    </source>
</evidence>
<keyword evidence="4" id="KW-0393">Immunoglobulin domain</keyword>
<dbReference type="PIRSF" id="PIRSF038007">
    <property type="entry name" value="IL_12_beta"/>
    <property type="match status" value="1"/>
</dbReference>
<comment type="subcellular location">
    <subcellularLocation>
        <location evidence="4">Secreted</location>
    </subcellularLocation>
</comment>
<dbReference type="PRINTS" id="PR01928">
    <property type="entry name" value="INTRLEUKN12B"/>
</dbReference>
<dbReference type="GO" id="GO:0005125">
    <property type="term" value="F:cytokine activity"/>
    <property type="evidence" value="ECO:0007669"/>
    <property type="project" value="UniProtKB-KW"/>
</dbReference>
<keyword evidence="7" id="KW-1185">Reference proteome</keyword>
<gene>
    <name evidence="4" type="primary">IL12B</name>
    <name evidence="6" type="ORF">KOW79_015634</name>
</gene>
<comment type="subunit">
    <text evidence="4">Heterodimer with IL12A; disulfide-linked. The heterodimer is known as interleukin IL-12.</text>
</comment>
<comment type="similarity">
    <text evidence="4">Belongs to the IL-12B family.</text>
</comment>
<dbReference type="PANTHER" id="PTHR48485">
    <property type="entry name" value="INTERLEUKIN-12 SUBUNIT BETA-RELATED"/>
    <property type="match status" value="1"/>
</dbReference>
<accession>A0A9D3NF05</accession>
<dbReference type="AlphaFoldDB" id="A0A9D3NF05"/>
<dbReference type="InterPro" id="IPR007110">
    <property type="entry name" value="Ig-like_dom"/>
</dbReference>
<sequence length="352" mass="40911">MCFDTGEVSPRSMLYICYRSVDEMQDDENLVVPPDRIKQKMNLIYVFAFHLMLLRVGESSTLWVIKPNVIALEVSGNPMEQKTSVELSCGDQYEDAEIHWRKNQHNIPAKGNSITVSIEAMLGGNFTCHSASGELLNHTLVLVSPLDFEKAILLQNENEEFVTCIARNYSGPFHCSWKWDPVRNGMVVFFRALRNSSDIDCSLDEDNGGLTCENLQCPFSEEVTRINLTLLVRNQYRLEEHQRTFFIHDIIKPEKVDIIKAENNEFQWEVPKTWNRPCTFFPLRYEVKVLSHRKDCDDASHDHPDSLYLNETHYKVSNKKSYTFCVRAQDTFTNKVWSDWSQHKVSKQRSKK</sequence>
<dbReference type="Proteomes" id="UP000824219">
    <property type="component" value="Linkage Group LG18"/>
</dbReference>
<protein>
    <recommendedName>
        <fullName evidence="4">Interleukin-12 subunit beta</fullName>
        <shortName evidence="4">IL-12B</shortName>
    </recommendedName>
    <alternativeName>
        <fullName evidence="4">Cytotoxic lymphocyte maturation factor 40 kDa subunit</fullName>
    </alternativeName>
    <alternativeName>
        <fullName evidence="4">IL-12 subunit p40</fullName>
    </alternativeName>
</protein>
<dbReference type="PROSITE" id="PS50835">
    <property type="entry name" value="IG_LIKE"/>
    <property type="match status" value="1"/>
</dbReference>
<reference evidence="6 7" key="1">
    <citation type="submission" date="2021-06" db="EMBL/GenBank/DDBJ databases">
        <title>Chromosome-level genome assembly of the red-tail catfish (Hemibagrus wyckioides).</title>
        <authorList>
            <person name="Shao F."/>
        </authorList>
    </citation>
    <scope>NUCLEOTIDE SEQUENCE [LARGE SCALE GENOMIC DNA]</scope>
    <source>
        <strain evidence="6">EC202008001</strain>
        <tissue evidence="6">Blood</tissue>
    </source>
</reference>
<keyword evidence="3 4" id="KW-0325">Glycoprotein</keyword>
<dbReference type="InterPro" id="IPR015528">
    <property type="entry name" value="IL-12_beta"/>
</dbReference>
<dbReference type="PANTHER" id="PTHR48485:SF4">
    <property type="entry name" value="INTERLEUKIN-12 SUBUNIT BETA"/>
    <property type="match status" value="1"/>
</dbReference>
<evidence type="ECO:0000256" key="2">
    <source>
        <dbReference type="ARBA" id="ARBA00023157"/>
    </source>
</evidence>
<proteinExistence type="inferred from homology"/>
<evidence type="ECO:0000259" key="5">
    <source>
        <dbReference type="PROSITE" id="PS50835"/>
    </source>
</evidence>
<organism evidence="6 7">
    <name type="scientific">Hemibagrus wyckioides</name>
    <dbReference type="NCBI Taxonomy" id="337641"/>
    <lineage>
        <taxon>Eukaryota</taxon>
        <taxon>Metazoa</taxon>
        <taxon>Chordata</taxon>
        <taxon>Craniata</taxon>
        <taxon>Vertebrata</taxon>
        <taxon>Euteleostomi</taxon>
        <taxon>Actinopterygii</taxon>
        <taxon>Neopterygii</taxon>
        <taxon>Teleostei</taxon>
        <taxon>Ostariophysi</taxon>
        <taxon>Siluriformes</taxon>
        <taxon>Bagridae</taxon>
        <taxon>Hemibagrus</taxon>
    </lineage>
</organism>
<dbReference type="InterPro" id="IPR019482">
    <property type="entry name" value="IL-12_beta_cen-dom"/>
</dbReference>
<dbReference type="Gene3D" id="2.60.40.10">
    <property type="entry name" value="Immunoglobulins"/>
    <property type="match status" value="3"/>
</dbReference>
<dbReference type="InterPro" id="IPR013783">
    <property type="entry name" value="Ig-like_fold"/>
</dbReference>
<evidence type="ECO:0000313" key="7">
    <source>
        <dbReference type="Proteomes" id="UP000824219"/>
    </source>
</evidence>
<dbReference type="EMBL" id="JAHKSW010000018">
    <property type="protein sequence ID" value="KAG7321219.1"/>
    <property type="molecule type" value="Genomic_DNA"/>
</dbReference>